<gene>
    <name evidence="2" type="ORF">BDW59DRAFT_101349</name>
</gene>
<sequence>MADILGLDEFAQTRGADDLFDDEIIPVAANEQPPPETQVLDEEPVATVVDHEIAPAHTDTPTRPRGGERRGRGKGRGRGGRGAQSAGSRRSGGPRDKSEDAITEPEARNEEETAPESPGDNAEQPEDTAASASAEAPRVPAVRGDRSATGGVKKPKLTEEELSQRIAAARENAAKKAAAHARAEADQASFEEREKVAEKKRREERQNRRVMDTEREQNRQRKLGAMNGREWDAEKPEDQFSSRGGRGQFRRGMHGGVSGYTRRGFEEDSHPGEESPDTNDTQPQGYRGRGRGRGGRGGRGRGGHRGQDRSSGENPSEVSSKEKVALSIPVISNEMEFPSLPGEKKKGTNTDESAPAPDNKLKPLSPISGSPWGDSGATWADQVEDQRE</sequence>
<feature type="compositionally biased region" description="Basic and acidic residues" evidence="1">
    <location>
        <begin position="49"/>
        <end position="70"/>
    </location>
</feature>
<evidence type="ECO:0000313" key="3">
    <source>
        <dbReference type="Proteomes" id="UP001610335"/>
    </source>
</evidence>
<keyword evidence="3" id="KW-1185">Reference proteome</keyword>
<dbReference type="EMBL" id="JBFXLS010000056">
    <property type="protein sequence ID" value="KAL2822836.1"/>
    <property type="molecule type" value="Genomic_DNA"/>
</dbReference>
<feature type="region of interest" description="Disordered" evidence="1">
    <location>
        <begin position="26"/>
        <end position="388"/>
    </location>
</feature>
<organism evidence="2 3">
    <name type="scientific">Aspergillus cavernicola</name>
    <dbReference type="NCBI Taxonomy" id="176166"/>
    <lineage>
        <taxon>Eukaryota</taxon>
        <taxon>Fungi</taxon>
        <taxon>Dikarya</taxon>
        <taxon>Ascomycota</taxon>
        <taxon>Pezizomycotina</taxon>
        <taxon>Eurotiomycetes</taxon>
        <taxon>Eurotiomycetidae</taxon>
        <taxon>Eurotiales</taxon>
        <taxon>Aspergillaceae</taxon>
        <taxon>Aspergillus</taxon>
        <taxon>Aspergillus subgen. Nidulantes</taxon>
    </lineage>
</organism>
<feature type="compositionally biased region" description="Basic residues" evidence="1">
    <location>
        <begin position="288"/>
        <end position="304"/>
    </location>
</feature>
<proteinExistence type="predicted"/>
<comment type="caution">
    <text evidence="2">The sequence shown here is derived from an EMBL/GenBank/DDBJ whole genome shotgun (WGS) entry which is preliminary data.</text>
</comment>
<feature type="compositionally biased region" description="Basic and acidic residues" evidence="1">
    <location>
        <begin position="263"/>
        <end position="273"/>
    </location>
</feature>
<evidence type="ECO:0000313" key="2">
    <source>
        <dbReference type="EMBL" id="KAL2822836.1"/>
    </source>
</evidence>
<reference evidence="2 3" key="1">
    <citation type="submission" date="2024-07" db="EMBL/GenBank/DDBJ databases">
        <title>Section-level genome sequencing and comparative genomics of Aspergillus sections Usti and Cavernicolus.</title>
        <authorList>
            <consortium name="Lawrence Berkeley National Laboratory"/>
            <person name="Nybo J.L."/>
            <person name="Vesth T.C."/>
            <person name="Theobald S."/>
            <person name="Frisvad J.C."/>
            <person name="Larsen T.O."/>
            <person name="Kjaerboelling I."/>
            <person name="Rothschild-Mancinelli K."/>
            <person name="Lyhne E.K."/>
            <person name="Kogle M.E."/>
            <person name="Barry K."/>
            <person name="Clum A."/>
            <person name="Na H."/>
            <person name="Ledsgaard L."/>
            <person name="Lin J."/>
            <person name="Lipzen A."/>
            <person name="Kuo A."/>
            <person name="Riley R."/>
            <person name="Mondo S."/>
            <person name="LaButti K."/>
            <person name="Haridas S."/>
            <person name="Pangalinan J."/>
            <person name="Salamov A.A."/>
            <person name="Simmons B.A."/>
            <person name="Magnuson J.K."/>
            <person name="Chen J."/>
            <person name="Drula E."/>
            <person name="Henrissat B."/>
            <person name="Wiebenga A."/>
            <person name="Lubbers R.J."/>
            <person name="Gomes A.C."/>
            <person name="Makela M.R."/>
            <person name="Stajich J."/>
            <person name="Grigoriev I.V."/>
            <person name="Mortensen U.H."/>
            <person name="De vries R.P."/>
            <person name="Baker S.E."/>
            <person name="Andersen M.R."/>
        </authorList>
    </citation>
    <scope>NUCLEOTIDE SEQUENCE [LARGE SCALE GENOMIC DNA]</scope>
    <source>
        <strain evidence="2 3">CBS 600.67</strain>
    </source>
</reference>
<feature type="compositionally biased region" description="Basic and acidic residues" evidence="1">
    <location>
        <begin position="93"/>
        <end position="111"/>
    </location>
</feature>
<name>A0ABR4I5C8_9EURO</name>
<accession>A0ABR4I5C8</accession>
<dbReference type="Proteomes" id="UP001610335">
    <property type="component" value="Unassembled WGS sequence"/>
</dbReference>
<protein>
    <submittedName>
        <fullName evidence="2">Uncharacterized protein</fullName>
    </submittedName>
</protein>
<evidence type="ECO:0000256" key="1">
    <source>
        <dbReference type="SAM" id="MobiDB-lite"/>
    </source>
</evidence>
<feature type="compositionally biased region" description="Basic and acidic residues" evidence="1">
    <location>
        <begin position="229"/>
        <end position="240"/>
    </location>
</feature>
<feature type="compositionally biased region" description="Basic and acidic residues" evidence="1">
    <location>
        <begin position="181"/>
        <end position="219"/>
    </location>
</feature>